<keyword evidence="1" id="KW-0812">Transmembrane</keyword>
<proteinExistence type="predicted"/>
<sequence length="314" mass="36099">MRYTSLSSLLIPVYLVVIVLSKFFDCQDICKNPELETYENVISENGSYKYSHHYHYSRTIRHNQKYPVVSDSFKKFSTTQNVTPKFSFKYYGINVTRFEIFLDGKIKIFGEENIGTIYNFVYGESFPEYEMVETMISLLSNGIMRYWLTVQIPTEQKATKLTSIIEGVIQCGDVRVPIIRTVGKWITSDTLVELKPIENVREPEITTPAELMTSDTSVKPKPIEISCSKHDSIEKCQNATTSSVKCIWYEEANMCINSDDNDVENTTTEITVHNKHNNTPRYLYIVIPVAVVVAFCVICIGCAIWMYKRKKSNP</sequence>
<evidence type="ECO:0000313" key="4">
    <source>
        <dbReference type="WBParaSite" id="SMTH1_106980.3"/>
    </source>
</evidence>
<organism evidence="3 4">
    <name type="scientific">Schistosoma mattheei</name>
    <dbReference type="NCBI Taxonomy" id="31246"/>
    <lineage>
        <taxon>Eukaryota</taxon>
        <taxon>Metazoa</taxon>
        <taxon>Spiralia</taxon>
        <taxon>Lophotrochozoa</taxon>
        <taxon>Platyhelminthes</taxon>
        <taxon>Trematoda</taxon>
        <taxon>Digenea</taxon>
        <taxon>Strigeidida</taxon>
        <taxon>Schistosomatoidea</taxon>
        <taxon>Schistosomatidae</taxon>
        <taxon>Schistosoma</taxon>
    </lineage>
</organism>
<evidence type="ECO:0008006" key="5">
    <source>
        <dbReference type="Google" id="ProtNLM"/>
    </source>
</evidence>
<evidence type="ECO:0000313" key="3">
    <source>
        <dbReference type="Proteomes" id="UP000050791"/>
    </source>
</evidence>
<protein>
    <recommendedName>
        <fullName evidence="5">Egg protein CP391S-like protein</fullName>
    </recommendedName>
</protein>
<feature type="transmembrane region" description="Helical" evidence="1">
    <location>
        <begin position="282"/>
        <end position="307"/>
    </location>
</feature>
<keyword evidence="1" id="KW-0472">Membrane</keyword>
<keyword evidence="1" id="KW-1133">Transmembrane helix</keyword>
<reference evidence="4" key="1">
    <citation type="submission" date="2023-11" db="UniProtKB">
        <authorList>
            <consortium name="WormBaseParasite"/>
        </authorList>
    </citation>
    <scope>IDENTIFICATION</scope>
</reference>
<keyword evidence="2" id="KW-0732">Signal</keyword>
<accession>A0AA85ATZ2</accession>
<feature type="signal peptide" evidence="2">
    <location>
        <begin position="1"/>
        <end position="21"/>
    </location>
</feature>
<dbReference type="AlphaFoldDB" id="A0AA85ATZ2"/>
<name>A0AA85ATZ2_9TREM</name>
<dbReference type="WBParaSite" id="SMTH1_106980.3">
    <property type="protein sequence ID" value="SMTH1_106980.3"/>
    <property type="gene ID" value="SMTH1_106980"/>
</dbReference>
<evidence type="ECO:0000256" key="1">
    <source>
        <dbReference type="SAM" id="Phobius"/>
    </source>
</evidence>
<evidence type="ECO:0000256" key="2">
    <source>
        <dbReference type="SAM" id="SignalP"/>
    </source>
</evidence>
<feature type="chain" id="PRO_5041668597" description="Egg protein CP391S-like protein" evidence="2">
    <location>
        <begin position="22"/>
        <end position="314"/>
    </location>
</feature>
<dbReference type="Proteomes" id="UP000050791">
    <property type="component" value="Unassembled WGS sequence"/>
</dbReference>